<keyword evidence="7 9" id="KW-0378">Hydrolase</keyword>
<dbReference type="InterPro" id="IPR033694">
    <property type="entry name" value="PGPEP1_Cys_AS"/>
</dbReference>
<dbReference type="PRINTS" id="PR00706">
    <property type="entry name" value="PYROGLUPTASE"/>
</dbReference>
<dbReference type="InterPro" id="IPR036440">
    <property type="entry name" value="Peptidase_C15-like_sf"/>
</dbReference>
<dbReference type="PANTHER" id="PTHR23402">
    <property type="entry name" value="PROTEASE FAMILY C15 PYROGLUTAMYL-PEPTIDASE I-RELATED"/>
    <property type="match status" value="1"/>
</dbReference>
<dbReference type="NCBIfam" id="TIGR00504">
    <property type="entry name" value="pyro_pdase"/>
    <property type="match status" value="1"/>
</dbReference>
<keyword evidence="5 9" id="KW-0963">Cytoplasm</keyword>
<comment type="function">
    <text evidence="2 9">Removes 5-oxoproline from various penultimate amino acid residues except L-proline.</text>
</comment>
<dbReference type="InterPro" id="IPR000816">
    <property type="entry name" value="Peptidase_C15"/>
</dbReference>
<evidence type="ECO:0000256" key="7">
    <source>
        <dbReference type="ARBA" id="ARBA00022801"/>
    </source>
</evidence>
<dbReference type="RefSeq" id="WP_308728962.1">
    <property type="nucleotide sequence ID" value="NZ_JAJEQF010000050.1"/>
</dbReference>
<dbReference type="PANTHER" id="PTHR23402:SF1">
    <property type="entry name" value="PYROGLUTAMYL-PEPTIDASE I"/>
    <property type="match status" value="1"/>
</dbReference>
<dbReference type="FunFam" id="3.40.630.20:FF:000001">
    <property type="entry name" value="Pyrrolidone-carboxylate peptidase"/>
    <property type="match status" value="1"/>
</dbReference>
<dbReference type="InterPro" id="IPR029762">
    <property type="entry name" value="PGP-I_bact-type"/>
</dbReference>
<proteinExistence type="inferred from homology"/>
<name>A0AAE3B006_9FIRM</name>
<evidence type="ECO:0000256" key="10">
    <source>
        <dbReference type="PROSITE-ProRule" id="PRU10077"/>
    </source>
</evidence>
<gene>
    <name evidence="9 11" type="primary">pcp</name>
    <name evidence="11" type="ORF">LKD45_14480</name>
</gene>
<keyword evidence="12" id="KW-1185">Reference proteome</keyword>
<evidence type="ECO:0000256" key="1">
    <source>
        <dbReference type="ARBA" id="ARBA00001770"/>
    </source>
</evidence>
<dbReference type="Gene3D" id="3.40.630.20">
    <property type="entry name" value="Peptidase C15, pyroglutamyl peptidase I-like"/>
    <property type="match status" value="1"/>
</dbReference>
<comment type="catalytic activity">
    <reaction evidence="1 9 10">
        <text>Release of an N-terminal pyroglutamyl group from a polypeptide, the second amino acid generally not being Pro.</text>
        <dbReference type="EC" id="3.4.19.3"/>
    </reaction>
</comment>
<dbReference type="CDD" id="cd00501">
    <property type="entry name" value="Peptidase_C15"/>
    <property type="match status" value="1"/>
</dbReference>
<evidence type="ECO:0000313" key="11">
    <source>
        <dbReference type="EMBL" id="MCC2168875.1"/>
    </source>
</evidence>
<dbReference type="PROSITE" id="PS01334">
    <property type="entry name" value="PYRASE_CYS"/>
    <property type="match status" value="1"/>
</dbReference>
<dbReference type="GO" id="GO:0006508">
    <property type="term" value="P:proteolysis"/>
    <property type="evidence" value="ECO:0007669"/>
    <property type="project" value="UniProtKB-KW"/>
</dbReference>
<sequence length="205" mass="21737">MKILVTGFTPFGGETINPSWEAVRALDDSIAGADIIKCEIPTEFEASIDALKAAIDAHQPNAILCVGQFGGSPSIQIERVAINLRDARTPDNAGFQPHDQPVVDSAPDAFFSTIPTRQITDRLRAAGIPAALSYSAGTYVCNNLLYAALYESSQAEKGNSVRCGFIHVPYLPDQAAAAVSNAPSMSLELMVQALTIAVGTIVECR</sequence>
<dbReference type="InterPro" id="IPR016125">
    <property type="entry name" value="Peptidase_C15-like"/>
</dbReference>
<protein>
    <recommendedName>
        <fullName evidence="9">Pyrrolidone-carboxylate peptidase</fullName>
        <ecNumber evidence="9">3.4.19.3</ecNumber>
    </recommendedName>
    <alternativeName>
        <fullName evidence="9">5-oxoprolyl-peptidase</fullName>
    </alternativeName>
    <alternativeName>
        <fullName evidence="9">Pyroglutamyl-peptidase I</fullName>
        <shortName evidence="9">PGP-I</shortName>
        <shortName evidence="9">Pyrase</shortName>
    </alternativeName>
</protein>
<dbReference type="EMBL" id="JAJEQF010000050">
    <property type="protein sequence ID" value="MCC2168875.1"/>
    <property type="molecule type" value="Genomic_DNA"/>
</dbReference>
<keyword evidence="6 9" id="KW-0645">Protease</keyword>
<dbReference type="EC" id="3.4.19.3" evidence="9"/>
<dbReference type="SUPFAM" id="SSF53182">
    <property type="entry name" value="Pyrrolidone carboxyl peptidase (pyroglutamate aminopeptidase)"/>
    <property type="match status" value="1"/>
</dbReference>
<keyword evidence="8 9" id="KW-0788">Thiol protease</keyword>
<dbReference type="GO" id="GO:0005829">
    <property type="term" value="C:cytosol"/>
    <property type="evidence" value="ECO:0007669"/>
    <property type="project" value="InterPro"/>
</dbReference>
<evidence type="ECO:0000256" key="9">
    <source>
        <dbReference type="HAMAP-Rule" id="MF_00417"/>
    </source>
</evidence>
<dbReference type="HAMAP" id="MF_00417">
    <property type="entry name" value="Pyrrolid_peptidase"/>
    <property type="match status" value="1"/>
</dbReference>
<evidence type="ECO:0000256" key="3">
    <source>
        <dbReference type="ARBA" id="ARBA00004496"/>
    </source>
</evidence>
<organism evidence="11 12">
    <name type="scientific">Gallintestinimicrobium propionicum</name>
    <dbReference type="NCBI Taxonomy" id="2981770"/>
    <lineage>
        <taxon>Bacteria</taxon>
        <taxon>Bacillati</taxon>
        <taxon>Bacillota</taxon>
        <taxon>Clostridia</taxon>
        <taxon>Lachnospirales</taxon>
        <taxon>Lachnospiraceae</taxon>
        <taxon>Gallintestinimicrobium</taxon>
    </lineage>
</organism>
<dbReference type="GO" id="GO:0016920">
    <property type="term" value="F:pyroglutamyl-peptidase activity"/>
    <property type="evidence" value="ECO:0007669"/>
    <property type="project" value="UniProtKB-UniRule"/>
</dbReference>
<comment type="subcellular location">
    <subcellularLocation>
        <location evidence="3 9">Cytoplasm</location>
    </subcellularLocation>
</comment>
<dbReference type="NCBIfam" id="NF009676">
    <property type="entry name" value="PRK13197.1"/>
    <property type="match status" value="1"/>
</dbReference>
<accession>A0AAE3B006</accession>
<evidence type="ECO:0000256" key="4">
    <source>
        <dbReference type="ARBA" id="ARBA00006641"/>
    </source>
</evidence>
<dbReference type="Proteomes" id="UP001199355">
    <property type="component" value="Unassembled WGS sequence"/>
</dbReference>
<feature type="active site" evidence="9 10">
    <location>
        <position position="141"/>
    </location>
</feature>
<feature type="active site" evidence="9">
    <location>
        <position position="78"/>
    </location>
</feature>
<comment type="subunit">
    <text evidence="9">Homotetramer.</text>
</comment>
<comment type="similarity">
    <text evidence="4 9">Belongs to the peptidase C15 family.</text>
</comment>
<evidence type="ECO:0000313" key="12">
    <source>
        <dbReference type="Proteomes" id="UP001199355"/>
    </source>
</evidence>
<evidence type="ECO:0000256" key="6">
    <source>
        <dbReference type="ARBA" id="ARBA00022670"/>
    </source>
</evidence>
<dbReference type="AlphaFoldDB" id="A0AAE3B006"/>
<evidence type="ECO:0000256" key="5">
    <source>
        <dbReference type="ARBA" id="ARBA00022490"/>
    </source>
</evidence>
<comment type="caution">
    <text evidence="11">The sequence shown here is derived from an EMBL/GenBank/DDBJ whole genome shotgun (WGS) entry which is preliminary data.</text>
</comment>
<evidence type="ECO:0000256" key="8">
    <source>
        <dbReference type="ARBA" id="ARBA00022807"/>
    </source>
</evidence>
<reference evidence="11 12" key="1">
    <citation type="submission" date="2021-10" db="EMBL/GenBank/DDBJ databases">
        <title>Anaerobic single-cell dispensing facilitates the cultivation of human gut bacteria.</title>
        <authorList>
            <person name="Afrizal A."/>
        </authorList>
    </citation>
    <scope>NUCLEOTIDE SEQUENCE [LARGE SCALE GENOMIC DNA]</scope>
    <source>
        <strain evidence="11 12">CLA-AA-H244</strain>
    </source>
</reference>
<feature type="active site" evidence="9">
    <location>
        <position position="167"/>
    </location>
</feature>
<dbReference type="Pfam" id="PF01470">
    <property type="entry name" value="Peptidase_C15"/>
    <property type="match status" value="1"/>
</dbReference>
<dbReference type="PIRSF" id="PIRSF015592">
    <property type="entry name" value="Prld-crbxl_pptds"/>
    <property type="match status" value="1"/>
</dbReference>
<evidence type="ECO:0000256" key="2">
    <source>
        <dbReference type="ARBA" id="ARBA00002280"/>
    </source>
</evidence>